<proteinExistence type="predicted"/>
<evidence type="ECO:0000256" key="1">
    <source>
        <dbReference type="SAM" id="MobiDB-lite"/>
    </source>
</evidence>
<dbReference type="EMBL" id="WTXG01000012">
    <property type="protein sequence ID" value="KAI0301941.1"/>
    <property type="molecule type" value="Genomic_DNA"/>
</dbReference>
<feature type="compositionally biased region" description="Low complexity" evidence="1">
    <location>
        <begin position="103"/>
        <end position="145"/>
    </location>
</feature>
<reference evidence="2" key="1">
    <citation type="journal article" date="2022" name="New Phytol.">
        <title>Evolutionary transition to the ectomycorrhizal habit in the genomes of a hyperdiverse lineage of mushroom-forming fungi.</title>
        <authorList>
            <person name="Looney B."/>
            <person name="Miyauchi S."/>
            <person name="Morin E."/>
            <person name="Drula E."/>
            <person name="Courty P.E."/>
            <person name="Kohler A."/>
            <person name="Kuo A."/>
            <person name="LaButti K."/>
            <person name="Pangilinan J."/>
            <person name="Lipzen A."/>
            <person name="Riley R."/>
            <person name="Andreopoulos W."/>
            <person name="He G."/>
            <person name="Johnson J."/>
            <person name="Nolan M."/>
            <person name="Tritt A."/>
            <person name="Barry K.W."/>
            <person name="Grigoriev I.V."/>
            <person name="Nagy L.G."/>
            <person name="Hibbett D."/>
            <person name="Henrissat B."/>
            <person name="Matheny P.B."/>
            <person name="Labbe J."/>
            <person name="Martin F.M."/>
        </authorList>
    </citation>
    <scope>NUCLEOTIDE SEQUENCE</scope>
    <source>
        <strain evidence="2">BPL690</strain>
    </source>
</reference>
<feature type="region of interest" description="Disordered" evidence="1">
    <location>
        <begin position="95"/>
        <end position="214"/>
    </location>
</feature>
<dbReference type="Proteomes" id="UP001203297">
    <property type="component" value="Unassembled WGS sequence"/>
</dbReference>
<feature type="compositionally biased region" description="Basic residues" evidence="1">
    <location>
        <begin position="189"/>
        <end position="198"/>
    </location>
</feature>
<name>A0AAD4M6F9_9AGAM</name>
<accession>A0AAD4M6F9</accession>
<organism evidence="2 3">
    <name type="scientific">Multifurca ochricompacta</name>
    <dbReference type="NCBI Taxonomy" id="376703"/>
    <lineage>
        <taxon>Eukaryota</taxon>
        <taxon>Fungi</taxon>
        <taxon>Dikarya</taxon>
        <taxon>Basidiomycota</taxon>
        <taxon>Agaricomycotina</taxon>
        <taxon>Agaricomycetes</taxon>
        <taxon>Russulales</taxon>
        <taxon>Russulaceae</taxon>
        <taxon>Multifurca</taxon>
    </lineage>
</organism>
<protein>
    <submittedName>
        <fullName evidence="2">Uncharacterized protein</fullName>
    </submittedName>
</protein>
<evidence type="ECO:0000313" key="2">
    <source>
        <dbReference type="EMBL" id="KAI0301941.1"/>
    </source>
</evidence>
<gene>
    <name evidence="2" type="ORF">B0F90DRAFT_1667771</name>
</gene>
<feature type="compositionally biased region" description="Pro residues" evidence="1">
    <location>
        <begin position="146"/>
        <end position="155"/>
    </location>
</feature>
<dbReference type="AlphaFoldDB" id="A0AAD4M6F9"/>
<comment type="caution">
    <text evidence="2">The sequence shown here is derived from an EMBL/GenBank/DDBJ whole genome shotgun (WGS) entry which is preliminary data.</text>
</comment>
<evidence type="ECO:0000313" key="3">
    <source>
        <dbReference type="Proteomes" id="UP001203297"/>
    </source>
</evidence>
<sequence>MDTYTSMRIRVSSDSDQTNLPQVRSWFHVDEQTTVASLKLSLCASIPALRKAGVHPDELILLLEDFELLDSAAVQILRDGDLVWAEVLSDAPRKRLKGDPAFSSSSSDSSSSTSSDDTSSSGSESSSGSSSDSDSTTSSSSEHPPSAIPRPPPPKKLSHPTNSTISWVCHHRPAPVPPGFGKPETHARNERRRKKRLAGRADNVAPPTSVHSSNAIPLQTSKRTHMPEPMMMSLKNKNKRKGFKSTAGIPSHITFQDDNLAPNLPPTLVPPSERDQLPPRLFVTSVDVEAGMWSMGNKQAWDRKQKKTKRDTYGCEEQAGIPLYGTTPEEEKPAMVLGPDYTALEKAWVNATALANQATPPIGCVVGWQELAINPATLSPEVMLCLARVTSDSAVLAWASSHLLAAT</sequence>
<keyword evidence="3" id="KW-1185">Reference proteome</keyword>